<protein>
    <submittedName>
        <fullName evidence="2">DUF2812 domain-containing protein</fullName>
    </submittedName>
</protein>
<name>A0A9X3WMR7_9BACI</name>
<dbReference type="Pfam" id="PF11193">
    <property type="entry name" value="DUF2812"/>
    <property type="match status" value="1"/>
</dbReference>
<dbReference type="Proteomes" id="UP001145072">
    <property type="component" value="Unassembled WGS sequence"/>
</dbReference>
<proteinExistence type="predicted"/>
<dbReference type="AlphaFoldDB" id="A0A9X3WMR7"/>
<evidence type="ECO:0000313" key="3">
    <source>
        <dbReference type="Proteomes" id="UP001145072"/>
    </source>
</evidence>
<reference evidence="2" key="1">
    <citation type="submission" date="2022-06" db="EMBL/GenBank/DDBJ databases">
        <title>Aquibacillus sp. a new bacterium isolated from soil saline samples.</title>
        <authorList>
            <person name="Galisteo C."/>
            <person name="De La Haba R."/>
            <person name="Sanchez-Porro C."/>
            <person name="Ventosa A."/>
        </authorList>
    </citation>
    <scope>NUCLEOTIDE SEQUENCE</scope>
    <source>
        <strain evidence="2">JCM 12387</strain>
    </source>
</reference>
<dbReference type="EMBL" id="JAMQJZ010000004">
    <property type="protein sequence ID" value="MDC3420164.1"/>
    <property type="molecule type" value="Genomic_DNA"/>
</dbReference>
<dbReference type="InterPro" id="IPR021359">
    <property type="entry name" value="DUF2812"/>
</dbReference>
<keyword evidence="1" id="KW-0812">Transmembrane</keyword>
<evidence type="ECO:0000313" key="2">
    <source>
        <dbReference type="EMBL" id="MDC3420164.1"/>
    </source>
</evidence>
<evidence type="ECO:0000256" key="1">
    <source>
        <dbReference type="SAM" id="Phobius"/>
    </source>
</evidence>
<feature type="transmembrane region" description="Helical" evidence="1">
    <location>
        <begin position="112"/>
        <end position="132"/>
    </location>
</feature>
<feature type="transmembrane region" description="Helical" evidence="1">
    <location>
        <begin position="138"/>
        <end position="159"/>
    </location>
</feature>
<dbReference type="RefSeq" id="WP_259868334.1">
    <property type="nucleotide sequence ID" value="NZ_JAMQJZ010000004.1"/>
</dbReference>
<keyword evidence="3" id="KW-1185">Reference proteome</keyword>
<sequence length="170" mass="20817">MKKRVWKFFFVWQDESEEAWLSQMAEQGWIFKHYRLFYYVFEKQYPNQLLYKLDYQVNIKDFPGYVNLYKDAGWEYVTSYLGWHYFKGHKDGVYTEELYSDQNSYIQKYRRIIQTLFLALWVVVILNLPTIIHPPLEMKWILFIPAFSVILLVVAIIFVRRKIMNLTRAL</sequence>
<keyword evidence="1" id="KW-0472">Membrane</keyword>
<keyword evidence="1" id="KW-1133">Transmembrane helix</keyword>
<organism evidence="2 3">
    <name type="scientific">Aquibacillus koreensis</name>
    <dbReference type="NCBI Taxonomy" id="279446"/>
    <lineage>
        <taxon>Bacteria</taxon>
        <taxon>Bacillati</taxon>
        <taxon>Bacillota</taxon>
        <taxon>Bacilli</taxon>
        <taxon>Bacillales</taxon>
        <taxon>Bacillaceae</taxon>
        <taxon>Aquibacillus</taxon>
    </lineage>
</organism>
<gene>
    <name evidence="2" type="ORF">NC661_07250</name>
</gene>
<accession>A0A9X3WMR7</accession>
<comment type="caution">
    <text evidence="2">The sequence shown here is derived from an EMBL/GenBank/DDBJ whole genome shotgun (WGS) entry which is preliminary data.</text>
</comment>